<keyword evidence="2 5" id="KW-0548">Nucleotidyltransferase</keyword>
<sequence>MVRRPRARRRPQESAVPIRLKEPTNPRCPRPHHAMILAAGLGKRMRPLTLATPKPLIQVAGQTLLDRHLDRLAEWGVADAVVNIHHLGDQIAEHVKRRKAPRVTISDERDALLDTGGGVVRALPLLGEDPFFVLNSDVIWGDGPHPTFSRLWSAFDPAETDVALLLLATAKAHGYDGPGDFLLDPVGRPVRRGEAEIAPYVFAGVSLIHPRVFAGAPEGAFSLNRVFDAALAAGRLRGVAHEGAWYHVGTPEAIAATERLLAQPQYP</sequence>
<reference evidence="5" key="1">
    <citation type="submission" date="2016-04" db="EMBL/GenBank/DDBJ databases">
        <authorList>
            <person name="Evans L.H."/>
            <person name="Alamgir A."/>
            <person name="Owens N."/>
            <person name="Weber N.D."/>
            <person name="Virtaneva K."/>
            <person name="Barbian K."/>
            <person name="Babar A."/>
            <person name="Rosenke K."/>
        </authorList>
    </citation>
    <scope>NUCLEOTIDE SEQUENCE</scope>
    <source>
        <strain evidence="5">86</strain>
    </source>
</reference>
<feature type="domain" description="MobA-like NTP transferase" evidence="4">
    <location>
        <begin position="34"/>
        <end position="164"/>
    </location>
</feature>
<keyword evidence="1 5" id="KW-0808">Transferase</keyword>
<dbReference type="GO" id="GO:0000309">
    <property type="term" value="F:nicotinamide-nucleotide adenylyltransferase activity"/>
    <property type="evidence" value="ECO:0007669"/>
    <property type="project" value="UniProtKB-EC"/>
</dbReference>
<evidence type="ECO:0000313" key="5">
    <source>
        <dbReference type="EMBL" id="SBW12093.1"/>
    </source>
</evidence>
<accession>A0A212KK42</accession>
<dbReference type="InterPro" id="IPR029044">
    <property type="entry name" value="Nucleotide-diphossugar_trans"/>
</dbReference>
<name>A0A212KK42_9PROT</name>
<gene>
    <name evidence="5" type="ORF">KL86APRO_20440</name>
</gene>
<dbReference type="Gene3D" id="3.90.550.10">
    <property type="entry name" value="Spore Coat Polysaccharide Biosynthesis Protein SpsA, Chain A"/>
    <property type="match status" value="1"/>
</dbReference>
<dbReference type="InterPro" id="IPR050065">
    <property type="entry name" value="GlmU-like"/>
</dbReference>
<dbReference type="Pfam" id="PF12804">
    <property type="entry name" value="NTP_transf_3"/>
    <property type="match status" value="1"/>
</dbReference>
<dbReference type="AlphaFoldDB" id="A0A212KK42"/>
<proteinExistence type="predicted"/>
<organism evidence="5">
    <name type="scientific">uncultured Alphaproteobacteria bacterium</name>
    <dbReference type="NCBI Taxonomy" id="91750"/>
    <lineage>
        <taxon>Bacteria</taxon>
        <taxon>Pseudomonadati</taxon>
        <taxon>Pseudomonadota</taxon>
        <taxon>Alphaproteobacteria</taxon>
        <taxon>environmental samples</taxon>
    </lineage>
</organism>
<evidence type="ECO:0000256" key="1">
    <source>
        <dbReference type="ARBA" id="ARBA00022679"/>
    </source>
</evidence>
<dbReference type="PANTHER" id="PTHR43584:SF8">
    <property type="entry name" value="N-ACETYLMURAMATE ALPHA-1-PHOSPHATE URIDYLYLTRANSFERASE"/>
    <property type="match status" value="1"/>
</dbReference>
<protein>
    <submittedName>
        <fullName evidence="5">Nucleotidyl transferase</fullName>
        <ecNumber evidence="5">2.7.7.1</ecNumber>
    </submittedName>
</protein>
<dbReference type="CDD" id="cd06422">
    <property type="entry name" value="NTP_transferase_like_1"/>
    <property type="match status" value="1"/>
</dbReference>
<dbReference type="EMBL" id="FLUO01000002">
    <property type="protein sequence ID" value="SBW12093.1"/>
    <property type="molecule type" value="Genomic_DNA"/>
</dbReference>
<dbReference type="InterPro" id="IPR025877">
    <property type="entry name" value="MobA-like_NTP_Trfase"/>
</dbReference>
<keyword evidence="3" id="KW-0460">Magnesium</keyword>
<evidence type="ECO:0000259" key="4">
    <source>
        <dbReference type="Pfam" id="PF12804"/>
    </source>
</evidence>
<evidence type="ECO:0000256" key="2">
    <source>
        <dbReference type="ARBA" id="ARBA00022695"/>
    </source>
</evidence>
<dbReference type="PANTHER" id="PTHR43584">
    <property type="entry name" value="NUCLEOTIDYL TRANSFERASE"/>
    <property type="match status" value="1"/>
</dbReference>
<evidence type="ECO:0000256" key="3">
    <source>
        <dbReference type="ARBA" id="ARBA00022842"/>
    </source>
</evidence>
<dbReference type="EC" id="2.7.7.1" evidence="5"/>
<dbReference type="SUPFAM" id="SSF53448">
    <property type="entry name" value="Nucleotide-diphospho-sugar transferases"/>
    <property type="match status" value="1"/>
</dbReference>